<proteinExistence type="predicted"/>
<protein>
    <recommendedName>
        <fullName evidence="5">SED1-abundant cell surface glycoprotein</fullName>
    </recommendedName>
</protein>
<dbReference type="InterPro" id="IPR038843">
    <property type="entry name" value="Sed1/Spi1"/>
</dbReference>
<feature type="chain" id="PRO_5009445379" description="SED1-abundant cell surface glycoprotein" evidence="2">
    <location>
        <begin position="19"/>
        <end position="288"/>
    </location>
</feature>
<sequence>MLSVQNLAVLGFAAVAQAHASGWNGTAPVYTTVTTDIYTTFCPEATTFTQGTKTYTATASQTLTITDCPCTYSYSAKPTPYPTQVPHSYVAPPPHQNATYTPVWVTTTEVVKSYTTYCPAPTTIVQNSKTYTITKATTLTITDCPCTATKTYPGTTTTVLVGSTTTYCPEPTTITIGVSTYPVTTPGTFTVPIYSTVVVPIPGSPAATYPASAPSAPYPTGSVETSGSAAPTTAIPVAPYPSASIETSGFASPSAGPSPTGPVQVGNGAGVRSVGLGAMVAGLIAMVL</sequence>
<dbReference type="PANTHER" id="PTHR35523:SF1">
    <property type="entry name" value="CELL WALL PROTEIN SED1"/>
    <property type="match status" value="1"/>
</dbReference>
<evidence type="ECO:0000313" key="4">
    <source>
        <dbReference type="Proteomes" id="UP000178129"/>
    </source>
</evidence>
<keyword evidence="4" id="KW-1185">Reference proteome</keyword>
<evidence type="ECO:0008006" key="5">
    <source>
        <dbReference type="Google" id="ProtNLM"/>
    </source>
</evidence>
<evidence type="ECO:0000313" key="3">
    <source>
        <dbReference type="EMBL" id="CZS89447.1"/>
    </source>
</evidence>
<dbReference type="Proteomes" id="UP000178129">
    <property type="component" value="Unassembled WGS sequence"/>
</dbReference>
<dbReference type="GO" id="GO:0009277">
    <property type="term" value="C:fungal-type cell wall"/>
    <property type="evidence" value="ECO:0007669"/>
    <property type="project" value="TreeGrafter"/>
</dbReference>
<reference evidence="4" key="1">
    <citation type="submission" date="2016-03" db="EMBL/GenBank/DDBJ databases">
        <authorList>
            <person name="Ploux O."/>
        </authorList>
    </citation>
    <scope>NUCLEOTIDE SEQUENCE [LARGE SCALE GENOMIC DNA]</scope>
    <source>
        <strain evidence="4">UK7</strain>
    </source>
</reference>
<evidence type="ECO:0000256" key="1">
    <source>
        <dbReference type="SAM" id="MobiDB-lite"/>
    </source>
</evidence>
<dbReference type="STRING" id="914237.A0A1E1JU75"/>
<dbReference type="EMBL" id="FJUW01000003">
    <property type="protein sequence ID" value="CZS89447.1"/>
    <property type="molecule type" value="Genomic_DNA"/>
</dbReference>
<feature type="compositionally biased region" description="Low complexity" evidence="1">
    <location>
        <begin position="210"/>
        <end position="222"/>
    </location>
</feature>
<name>A0A1E1JU75_9HELO</name>
<feature type="signal peptide" evidence="2">
    <location>
        <begin position="1"/>
        <end position="18"/>
    </location>
</feature>
<feature type="region of interest" description="Disordered" evidence="1">
    <location>
        <begin position="210"/>
        <end position="230"/>
    </location>
</feature>
<dbReference type="GO" id="GO:0005199">
    <property type="term" value="F:structural constituent of cell wall"/>
    <property type="evidence" value="ECO:0007669"/>
    <property type="project" value="InterPro"/>
</dbReference>
<comment type="caution">
    <text evidence="3">The sequence shown here is derived from an EMBL/GenBank/DDBJ whole genome shotgun (WGS) entry which is preliminary data.</text>
</comment>
<keyword evidence="2" id="KW-0732">Signal</keyword>
<dbReference type="PANTHER" id="PTHR35523">
    <property type="entry name" value="CELL WALL PROTEIN SED1"/>
    <property type="match status" value="1"/>
</dbReference>
<dbReference type="InParanoid" id="A0A1E1JU75"/>
<dbReference type="AlphaFoldDB" id="A0A1E1JU75"/>
<dbReference type="GO" id="GO:0031505">
    <property type="term" value="P:fungal-type cell wall organization"/>
    <property type="evidence" value="ECO:0007669"/>
    <property type="project" value="InterPro"/>
</dbReference>
<gene>
    <name evidence="3" type="ORF">RCO7_08994</name>
</gene>
<organism evidence="3 4">
    <name type="scientific">Rhynchosporium graminicola</name>
    <dbReference type="NCBI Taxonomy" id="2792576"/>
    <lineage>
        <taxon>Eukaryota</taxon>
        <taxon>Fungi</taxon>
        <taxon>Dikarya</taxon>
        <taxon>Ascomycota</taxon>
        <taxon>Pezizomycotina</taxon>
        <taxon>Leotiomycetes</taxon>
        <taxon>Helotiales</taxon>
        <taxon>Ploettnerulaceae</taxon>
        <taxon>Rhynchosporium</taxon>
    </lineage>
</organism>
<evidence type="ECO:0000256" key="2">
    <source>
        <dbReference type="SAM" id="SignalP"/>
    </source>
</evidence>
<accession>A0A1E1JU75</accession>